<keyword evidence="2" id="KW-1185">Reference proteome</keyword>
<gene>
    <name evidence="1" type="ORF">GXP67_05335</name>
</gene>
<organism evidence="1 2">
    <name type="scientific">Rhodocytophaga rosea</name>
    <dbReference type="NCBI Taxonomy" id="2704465"/>
    <lineage>
        <taxon>Bacteria</taxon>
        <taxon>Pseudomonadati</taxon>
        <taxon>Bacteroidota</taxon>
        <taxon>Cytophagia</taxon>
        <taxon>Cytophagales</taxon>
        <taxon>Rhodocytophagaceae</taxon>
        <taxon>Rhodocytophaga</taxon>
    </lineage>
</organism>
<protein>
    <submittedName>
        <fullName evidence="1">Uncharacterized protein</fullName>
    </submittedName>
</protein>
<dbReference type="AlphaFoldDB" id="A0A6C0GEG4"/>
<dbReference type="RefSeq" id="WP_162442203.1">
    <property type="nucleotide sequence ID" value="NZ_CP048222.1"/>
</dbReference>
<accession>A0A6C0GEG4</accession>
<dbReference type="KEGG" id="rhoz:GXP67_05335"/>
<proteinExistence type="predicted"/>
<reference evidence="1 2" key="1">
    <citation type="submission" date="2020-01" db="EMBL/GenBank/DDBJ databases">
        <authorList>
            <person name="Kim M.K."/>
        </authorList>
    </citation>
    <scope>NUCLEOTIDE SEQUENCE [LARGE SCALE GENOMIC DNA]</scope>
    <source>
        <strain evidence="1 2">172606-1</strain>
    </source>
</reference>
<evidence type="ECO:0000313" key="2">
    <source>
        <dbReference type="Proteomes" id="UP000480178"/>
    </source>
</evidence>
<dbReference type="Proteomes" id="UP000480178">
    <property type="component" value="Chromosome"/>
</dbReference>
<name>A0A6C0GEG4_9BACT</name>
<dbReference type="EMBL" id="CP048222">
    <property type="protein sequence ID" value="QHT66132.1"/>
    <property type="molecule type" value="Genomic_DNA"/>
</dbReference>
<sequence>MRKIYYLYRLPTFLKHSVKKQIHQFLFLTGSIAAIFLSATTVTSAQTPTDGLMMSKGQVCVMAVYTHDRWQEYWEGGLKRENFNLGKVTTQSGSVMAAAGLTKHVNIMASLPYVSVQTGAGTFNGRRGFQDASVAVKVRPFEKDALAGKLSAMTVLGFSTPASNYVADYLPMSIGLRSTTGSLRGIVHYKHKTGIFTTLQAGYIRRSNIKIDRYAYYTDRQYNTNEVWMPDVASYSARAGYYSKELIAEAWIDHMQTLGGTDIRRNDMPFPSNRMIATRVGVMGTYRLPFMKNLSVLSSVGYTVAGRNVGQSTSISGGISYIIDAW</sequence>
<evidence type="ECO:0000313" key="1">
    <source>
        <dbReference type="EMBL" id="QHT66132.1"/>
    </source>
</evidence>